<evidence type="ECO:0000313" key="1">
    <source>
        <dbReference type="EMBL" id="KAF2760537.1"/>
    </source>
</evidence>
<keyword evidence="2" id="KW-1185">Reference proteome</keyword>
<dbReference type="Proteomes" id="UP000799437">
    <property type="component" value="Unassembled WGS sequence"/>
</dbReference>
<protein>
    <submittedName>
        <fullName evidence="1">Uncharacterized protein</fullName>
    </submittedName>
</protein>
<reference evidence="1" key="1">
    <citation type="journal article" date="2020" name="Stud. Mycol.">
        <title>101 Dothideomycetes genomes: a test case for predicting lifestyles and emergence of pathogens.</title>
        <authorList>
            <person name="Haridas S."/>
            <person name="Albert R."/>
            <person name="Binder M."/>
            <person name="Bloem J."/>
            <person name="Labutti K."/>
            <person name="Salamov A."/>
            <person name="Andreopoulos B."/>
            <person name="Baker S."/>
            <person name="Barry K."/>
            <person name="Bills G."/>
            <person name="Bluhm B."/>
            <person name="Cannon C."/>
            <person name="Castanera R."/>
            <person name="Culley D."/>
            <person name="Daum C."/>
            <person name="Ezra D."/>
            <person name="Gonzalez J."/>
            <person name="Henrissat B."/>
            <person name="Kuo A."/>
            <person name="Liang C."/>
            <person name="Lipzen A."/>
            <person name="Lutzoni F."/>
            <person name="Magnuson J."/>
            <person name="Mondo S."/>
            <person name="Nolan M."/>
            <person name="Ohm R."/>
            <person name="Pangilinan J."/>
            <person name="Park H.-J."/>
            <person name="Ramirez L."/>
            <person name="Alfaro M."/>
            <person name="Sun H."/>
            <person name="Tritt A."/>
            <person name="Yoshinaga Y."/>
            <person name="Zwiers L.-H."/>
            <person name="Turgeon B."/>
            <person name="Goodwin S."/>
            <person name="Spatafora J."/>
            <person name="Crous P."/>
            <person name="Grigoriev I."/>
        </authorList>
    </citation>
    <scope>NUCLEOTIDE SEQUENCE</scope>
    <source>
        <strain evidence="1">CBS 121739</strain>
    </source>
</reference>
<dbReference type="RefSeq" id="XP_033602988.1">
    <property type="nucleotide sequence ID" value="XM_033740499.1"/>
</dbReference>
<dbReference type="EMBL" id="ML996568">
    <property type="protein sequence ID" value="KAF2760537.1"/>
    <property type="molecule type" value="Genomic_DNA"/>
</dbReference>
<proteinExistence type="predicted"/>
<evidence type="ECO:0000313" key="2">
    <source>
        <dbReference type="Proteomes" id="UP000799437"/>
    </source>
</evidence>
<dbReference type="GeneID" id="54481553"/>
<accession>A0A6A6WFZ9</accession>
<name>A0A6A6WFZ9_9PEZI</name>
<gene>
    <name evidence="1" type="ORF">EJ05DRAFT_288262</name>
</gene>
<dbReference type="AlphaFoldDB" id="A0A6A6WFZ9"/>
<sequence length="156" mass="16922">MYEISSESRLPVAPPLPIHSRGAVRSIAVASSVACSSVKFELDNTRDPLNAAKSSTSNHRHWRGVTTLGLKTSINLVRSPMFDKGFSRGISVLFGHRSSPLIVIGRPHPTLRFCSIQHVTGAFQAQCYRILSFCKVGLLVQSIASSVLLECSSCPI</sequence>
<organism evidence="1 2">
    <name type="scientific">Pseudovirgaria hyperparasitica</name>
    <dbReference type="NCBI Taxonomy" id="470096"/>
    <lineage>
        <taxon>Eukaryota</taxon>
        <taxon>Fungi</taxon>
        <taxon>Dikarya</taxon>
        <taxon>Ascomycota</taxon>
        <taxon>Pezizomycotina</taxon>
        <taxon>Dothideomycetes</taxon>
        <taxon>Dothideomycetes incertae sedis</taxon>
        <taxon>Acrospermales</taxon>
        <taxon>Acrospermaceae</taxon>
        <taxon>Pseudovirgaria</taxon>
    </lineage>
</organism>